<keyword evidence="2" id="KW-1185">Reference proteome</keyword>
<dbReference type="Proteomes" id="UP001188597">
    <property type="component" value="Unassembled WGS sequence"/>
</dbReference>
<proteinExistence type="predicted"/>
<protein>
    <submittedName>
        <fullName evidence="1">Uncharacterized protein</fullName>
    </submittedName>
</protein>
<comment type="caution">
    <text evidence="1">The sequence shown here is derived from an EMBL/GenBank/DDBJ whole genome shotgun (WGS) entry which is preliminary data.</text>
</comment>
<evidence type="ECO:0000313" key="1">
    <source>
        <dbReference type="EMBL" id="KAK3031961.1"/>
    </source>
</evidence>
<organism evidence="1 2">
    <name type="scientific">Escallonia herrerae</name>
    <dbReference type="NCBI Taxonomy" id="1293975"/>
    <lineage>
        <taxon>Eukaryota</taxon>
        <taxon>Viridiplantae</taxon>
        <taxon>Streptophyta</taxon>
        <taxon>Embryophyta</taxon>
        <taxon>Tracheophyta</taxon>
        <taxon>Spermatophyta</taxon>
        <taxon>Magnoliopsida</taxon>
        <taxon>eudicotyledons</taxon>
        <taxon>Gunneridae</taxon>
        <taxon>Pentapetalae</taxon>
        <taxon>asterids</taxon>
        <taxon>campanulids</taxon>
        <taxon>Escalloniales</taxon>
        <taxon>Escalloniaceae</taxon>
        <taxon>Escallonia</taxon>
    </lineage>
</organism>
<evidence type="ECO:0000313" key="2">
    <source>
        <dbReference type="Proteomes" id="UP001188597"/>
    </source>
</evidence>
<sequence length="85" mass="9474">MERQQAPGACPYCGGKVQAVDVEGSRVFDLWIALFVWYCTLTIDQNGSTSARNYVESLLFEGELEVRLDDVTLAQLLLPPIPARQ</sequence>
<gene>
    <name evidence="1" type="ORF">RJ639_037122</name>
</gene>
<dbReference type="AlphaFoldDB" id="A0AA88WQ49"/>
<reference evidence="1" key="1">
    <citation type="submission" date="2022-12" db="EMBL/GenBank/DDBJ databases">
        <title>Draft genome assemblies for two species of Escallonia (Escalloniales).</title>
        <authorList>
            <person name="Chanderbali A."/>
            <person name="Dervinis C."/>
            <person name="Anghel I."/>
            <person name="Soltis D."/>
            <person name="Soltis P."/>
            <person name="Zapata F."/>
        </authorList>
    </citation>
    <scope>NUCLEOTIDE SEQUENCE</scope>
    <source>
        <strain evidence="1">UCBG64.0493</strain>
        <tissue evidence="1">Leaf</tissue>
    </source>
</reference>
<name>A0AA88WQ49_9ASTE</name>
<dbReference type="EMBL" id="JAVXUP010000287">
    <property type="protein sequence ID" value="KAK3031961.1"/>
    <property type="molecule type" value="Genomic_DNA"/>
</dbReference>
<accession>A0AA88WQ49</accession>